<dbReference type="RefSeq" id="WP_068726571.1">
    <property type="nucleotide sequence ID" value="NZ_LSKU01000001.1"/>
</dbReference>
<dbReference type="OrthoDB" id="2050153at2"/>
<dbReference type="Gene3D" id="2.70.70.10">
    <property type="entry name" value="Glucose Permease (Domain IIA)"/>
    <property type="match status" value="1"/>
</dbReference>
<dbReference type="InterPro" id="IPR016047">
    <property type="entry name" value="M23ase_b-sheet_dom"/>
</dbReference>
<dbReference type="InterPro" id="IPR050570">
    <property type="entry name" value="Cell_wall_metabolism_enzyme"/>
</dbReference>
<keyword evidence="2" id="KW-1133">Transmembrane helix</keyword>
<gene>
    <name evidence="4" type="ORF">U473_11810</name>
</gene>
<evidence type="ECO:0000313" key="4">
    <source>
        <dbReference type="EMBL" id="KXG44628.1"/>
    </source>
</evidence>
<organism evidence="4 5">
    <name type="scientific">Tepidibacillus decaturensis</name>
    <dbReference type="NCBI Taxonomy" id="1413211"/>
    <lineage>
        <taxon>Bacteria</taxon>
        <taxon>Bacillati</taxon>
        <taxon>Bacillota</taxon>
        <taxon>Bacilli</taxon>
        <taxon>Bacillales</taxon>
        <taxon>Bacillaceae</taxon>
        <taxon>Tepidibacillus</taxon>
    </lineage>
</organism>
<dbReference type="AlphaFoldDB" id="A0A135L6L1"/>
<evidence type="ECO:0000259" key="3">
    <source>
        <dbReference type="Pfam" id="PF01551"/>
    </source>
</evidence>
<dbReference type="Pfam" id="PF01551">
    <property type="entry name" value="Peptidase_M23"/>
    <property type="match status" value="1"/>
</dbReference>
<comment type="caution">
    <text evidence="4">The sequence shown here is derived from an EMBL/GenBank/DDBJ whole genome shotgun (WGS) entry which is preliminary data.</text>
</comment>
<name>A0A135L6L1_9BACI</name>
<dbReference type="EMBL" id="LSKU01000001">
    <property type="protein sequence ID" value="KXG44628.1"/>
    <property type="molecule type" value="Genomic_DNA"/>
</dbReference>
<dbReference type="SUPFAM" id="SSF51261">
    <property type="entry name" value="Duplicated hybrid motif"/>
    <property type="match status" value="1"/>
</dbReference>
<feature type="transmembrane region" description="Helical" evidence="2">
    <location>
        <begin position="15"/>
        <end position="35"/>
    </location>
</feature>
<dbReference type="Proteomes" id="UP000070352">
    <property type="component" value="Unassembled WGS sequence"/>
</dbReference>
<dbReference type="CDD" id="cd12797">
    <property type="entry name" value="M23_peptidase"/>
    <property type="match status" value="1"/>
</dbReference>
<evidence type="ECO:0000256" key="1">
    <source>
        <dbReference type="SAM" id="MobiDB-lite"/>
    </source>
</evidence>
<evidence type="ECO:0000313" key="5">
    <source>
        <dbReference type="Proteomes" id="UP000070352"/>
    </source>
</evidence>
<feature type="compositionally biased region" description="Polar residues" evidence="1">
    <location>
        <begin position="233"/>
        <end position="243"/>
    </location>
</feature>
<keyword evidence="2" id="KW-0812">Transmembrane</keyword>
<dbReference type="GO" id="GO:0004222">
    <property type="term" value="F:metalloendopeptidase activity"/>
    <property type="evidence" value="ECO:0007669"/>
    <property type="project" value="TreeGrafter"/>
</dbReference>
<keyword evidence="2" id="KW-0472">Membrane</keyword>
<sequence>MSKNSKWKKFLGKKWTFPAIYMIAAALILTLMWWYQDPNEYPLTQEELGLQEITPEVVNGSAQDEMGEEAVAVATQTVEQMVWPAEDPINVQVKMEFFDDTSTEDAMAESLITFQGEYWPHNGIDIVAKDKKAFTAVAALSGEVVRADKDPVMGYVVELKHENGLITTYSSLKDVTVKKGDKISQGTPLGTADRNVFEKDHGIHLHFEVRKDDIPLNPNAFFGQDVNQVLEQLSQGENRPTQTENEKGPESKPNEAKDVQSQDSKQPDVKQNEEQNKTKEQSE</sequence>
<dbReference type="PANTHER" id="PTHR21666:SF291">
    <property type="entry name" value="STAGE II SPORULATION PROTEIN Q"/>
    <property type="match status" value="1"/>
</dbReference>
<keyword evidence="5" id="KW-1185">Reference proteome</keyword>
<proteinExistence type="predicted"/>
<dbReference type="STRING" id="1413211.U473_11810"/>
<feature type="domain" description="M23ase beta-sheet core" evidence="3">
    <location>
        <begin position="120"/>
        <end position="218"/>
    </location>
</feature>
<protein>
    <recommendedName>
        <fullName evidence="3">M23ase beta-sheet core domain-containing protein</fullName>
    </recommendedName>
</protein>
<dbReference type="PANTHER" id="PTHR21666">
    <property type="entry name" value="PEPTIDASE-RELATED"/>
    <property type="match status" value="1"/>
</dbReference>
<feature type="region of interest" description="Disordered" evidence="1">
    <location>
        <begin position="233"/>
        <end position="283"/>
    </location>
</feature>
<feature type="compositionally biased region" description="Basic and acidic residues" evidence="1">
    <location>
        <begin position="244"/>
        <end position="283"/>
    </location>
</feature>
<evidence type="ECO:0000256" key="2">
    <source>
        <dbReference type="SAM" id="Phobius"/>
    </source>
</evidence>
<accession>A0A135L6L1</accession>
<dbReference type="InterPro" id="IPR011055">
    <property type="entry name" value="Dup_hybrid_motif"/>
</dbReference>
<reference evidence="4 5" key="1">
    <citation type="submission" date="2016-02" db="EMBL/GenBank/DDBJ databases">
        <title>Draft Genome for Tepidibacillus decaturensis nov. sp. Strain Z9, an Anaerobic, Moderately Thermophilic and Heterotrophic Bacterium from Deep Subsurface of the Illinois Basin, USA.</title>
        <authorList>
            <person name="Dong Y."/>
            <person name="Chang J.Y."/>
            <person name="Sanford R."/>
            <person name="Fouke B.W."/>
        </authorList>
    </citation>
    <scope>NUCLEOTIDE SEQUENCE [LARGE SCALE GENOMIC DNA]</scope>
    <source>
        <strain evidence="4 5">Z9</strain>
    </source>
</reference>